<dbReference type="AlphaFoldDB" id="A0A2T1HSR5"/>
<dbReference type="GO" id="GO:0032259">
    <property type="term" value="P:methylation"/>
    <property type="evidence" value="ECO:0007669"/>
    <property type="project" value="UniProtKB-KW"/>
</dbReference>
<organism evidence="4 5">
    <name type="scientific">Alsobacter soli</name>
    <dbReference type="NCBI Taxonomy" id="2109933"/>
    <lineage>
        <taxon>Bacteria</taxon>
        <taxon>Pseudomonadati</taxon>
        <taxon>Pseudomonadota</taxon>
        <taxon>Alphaproteobacteria</taxon>
        <taxon>Hyphomicrobiales</taxon>
        <taxon>Alsobacteraceae</taxon>
        <taxon>Alsobacter</taxon>
    </lineage>
</organism>
<dbReference type="OrthoDB" id="5489421at2"/>
<comment type="caution">
    <text evidence="4">The sequence shown here is derived from an EMBL/GenBank/DDBJ whole genome shotgun (WGS) entry which is preliminary data.</text>
</comment>
<keyword evidence="2" id="KW-0949">S-adenosyl-L-methionine</keyword>
<name>A0A2T1HSR5_9HYPH</name>
<accession>A0A2T1HSR5</accession>
<proteinExistence type="predicted"/>
<keyword evidence="4" id="KW-0808">Transferase</keyword>
<protein>
    <submittedName>
        <fullName evidence="4">Methyltransferase</fullName>
    </submittedName>
</protein>
<evidence type="ECO:0000256" key="2">
    <source>
        <dbReference type="ARBA" id="ARBA00022691"/>
    </source>
</evidence>
<dbReference type="Proteomes" id="UP000239772">
    <property type="component" value="Unassembled WGS sequence"/>
</dbReference>
<dbReference type="PANTHER" id="PTHR47739:SF1">
    <property type="entry name" value="TRNA1(VAL) (ADENINE(37)-N6)-METHYLTRANSFERASE"/>
    <property type="match status" value="1"/>
</dbReference>
<dbReference type="InterPro" id="IPR002052">
    <property type="entry name" value="DNA_methylase_N6_adenine_CS"/>
</dbReference>
<dbReference type="PANTHER" id="PTHR47739">
    <property type="entry name" value="TRNA1(VAL) (ADENINE(37)-N6)-METHYLTRANSFERASE"/>
    <property type="match status" value="1"/>
</dbReference>
<dbReference type="PROSITE" id="PS00092">
    <property type="entry name" value="N6_MTASE"/>
    <property type="match status" value="1"/>
</dbReference>
<sequence>MGSDAGAVATDRLLGGRLLLRQPAQGHRAGTDAVLLAAAAPETPAGDVVDLGAATGAVGLALAMRAPEARVRLVEIDPALAEIATENVRLNDVQGRVTVCATDALAAAARKAAGLEDGSADLVLTNPPYLDAARARSSPHAGRALAHVMPEGGLAAWIKAAVKLLRPKGILIAIHRADATPALLAACERRLGAISVLPVHPRANQPASRVLLRAVKGSRGPFTLHPGLVLHDAGGAFTPLAEAVHRGEALVPW</sequence>
<dbReference type="InterPro" id="IPR007848">
    <property type="entry name" value="Small_mtfrase_dom"/>
</dbReference>
<dbReference type="Gene3D" id="3.40.50.150">
    <property type="entry name" value="Vaccinia Virus protein VP39"/>
    <property type="match status" value="1"/>
</dbReference>
<dbReference type="InterPro" id="IPR050210">
    <property type="entry name" value="tRNA_Adenine-N(6)_MTase"/>
</dbReference>
<dbReference type="EMBL" id="PVZS01000012">
    <property type="protein sequence ID" value="PSC04682.1"/>
    <property type="molecule type" value="Genomic_DNA"/>
</dbReference>
<dbReference type="GO" id="GO:0008757">
    <property type="term" value="F:S-adenosylmethionine-dependent methyltransferase activity"/>
    <property type="evidence" value="ECO:0007669"/>
    <property type="project" value="UniProtKB-ARBA"/>
</dbReference>
<dbReference type="RefSeq" id="WP_106337426.1">
    <property type="nucleotide sequence ID" value="NZ_PVZS01000012.1"/>
</dbReference>
<dbReference type="GO" id="GO:0008170">
    <property type="term" value="F:N-methyltransferase activity"/>
    <property type="evidence" value="ECO:0007669"/>
    <property type="project" value="UniProtKB-ARBA"/>
</dbReference>
<gene>
    <name evidence="4" type="ORF">SLNSH_13010</name>
</gene>
<dbReference type="InterPro" id="IPR029063">
    <property type="entry name" value="SAM-dependent_MTases_sf"/>
</dbReference>
<keyword evidence="1 4" id="KW-0489">Methyltransferase</keyword>
<dbReference type="CDD" id="cd02440">
    <property type="entry name" value="AdoMet_MTases"/>
    <property type="match status" value="1"/>
</dbReference>
<evidence type="ECO:0000259" key="3">
    <source>
        <dbReference type="Pfam" id="PF05175"/>
    </source>
</evidence>
<dbReference type="Pfam" id="PF05175">
    <property type="entry name" value="MTS"/>
    <property type="match status" value="1"/>
</dbReference>
<dbReference type="GO" id="GO:0003676">
    <property type="term" value="F:nucleic acid binding"/>
    <property type="evidence" value="ECO:0007669"/>
    <property type="project" value="InterPro"/>
</dbReference>
<feature type="domain" description="Methyltransferase small" evidence="3">
    <location>
        <begin position="35"/>
        <end position="134"/>
    </location>
</feature>
<reference evidence="5" key="1">
    <citation type="submission" date="2018-03" db="EMBL/GenBank/DDBJ databases">
        <authorList>
            <person name="Sun L."/>
            <person name="Liu H."/>
            <person name="Chen W."/>
            <person name="Huang K."/>
            <person name="Liu W."/>
            <person name="Gao X."/>
        </authorList>
    </citation>
    <scope>NUCLEOTIDE SEQUENCE [LARGE SCALE GENOMIC DNA]</scope>
    <source>
        <strain evidence="5">SH9</strain>
    </source>
</reference>
<dbReference type="SUPFAM" id="SSF53335">
    <property type="entry name" value="S-adenosyl-L-methionine-dependent methyltransferases"/>
    <property type="match status" value="1"/>
</dbReference>
<evidence type="ECO:0000313" key="4">
    <source>
        <dbReference type="EMBL" id="PSC04682.1"/>
    </source>
</evidence>
<evidence type="ECO:0000313" key="5">
    <source>
        <dbReference type="Proteomes" id="UP000239772"/>
    </source>
</evidence>
<evidence type="ECO:0000256" key="1">
    <source>
        <dbReference type="ARBA" id="ARBA00022603"/>
    </source>
</evidence>
<keyword evidence="5" id="KW-1185">Reference proteome</keyword>